<evidence type="ECO:0000256" key="2">
    <source>
        <dbReference type="ARBA" id="ARBA00022837"/>
    </source>
</evidence>
<proteinExistence type="inferred from homology"/>
<dbReference type="EMBL" id="VJMH01005419">
    <property type="protein sequence ID" value="KAF0696200.1"/>
    <property type="molecule type" value="Genomic_DNA"/>
</dbReference>
<keyword evidence="4" id="KW-0472">Membrane</keyword>
<sequence length="2853" mass="317982">MLEVLYLWLSGWIWWIISILWSPWFFYSTALCLLFVCVYFDVILSAGLSSFGGAFVGPGIRIRWSFLHLTMSIENLVLQPGLLQTLDASAGLPMTLQNLEIGALSISANLFQQIWAFAAKKPLLEWGITIDGLKLALLADKASKWRWKAPDNKDRFDKSKEYAKTARLYQVEALTLLIIQKLEALAKPLMSTASTAKPSLTVRLQTQIQRLVDAWVDRFMLPWVDAVAQKVQVSITNLSVAVTPSTADAVMKFKWAAMRVCPARVVSDADLAEERLIELLGVGMTVDTAASAGTYVLHPFDVRVMASYASLCRGLLKSKKDVALAVVWRDLILQIEPAQLAVINDILAPMNDNAMWMAQAKLADEKMCKDVADAAAYQRDYAAAVADEKKPLYVKLGALVAKQCRVAGLYATWWVRGKLNYPRADTFAPPDDSVELRAARLRDVEQTSLVMDLVALRRDALGWTIPSFGEGLPTVAEKTKAAADLAKFIETPVDHYIPPPKPVVSALVETIAIEFTLGRVDLQCWADAQTHLIEFYVDTTTVTVRMTPTGMDIDLVIHSLGLNDLRQSKMNVFPHLLARNPDCGDMVRVALGMDGGNLTANVAVSDFSYLLVTSPLMQTMQAFTIEEDEETLVWREDPLPPPPPPALVYAAQIETTYNPSQLKVLGFAGVDATVLLKGCEICLLADPASKNSHILALTCDLDLKAERNLFYEAVTLTLSDVALEPCKIVLDKPVDNEITLELPGLRKLLELEGDGVDVELHYELRIAQPVVEERRASQVVEAPKPDTRRAWGVLKKAIQERNLPEMDQLPAAVEAPAPRPSIKEELFAERLFRLKVSDFALNVSKEDIGLFGAIQTRLGEQMEQTEDAMEAMVEKAARVAEARKARIDQELLDRLHDQFNSLDSDGGGSLDHKELMKLVQSLVADMGLTDEETKKCHEKLIKEVDADHSGDVSFDEFQAALNPVEETYALYHQGTVKLTAQEYANPRLKRSQVPKVHHLTGQPIHMNDSAAFAVFWKKMEDQTGVTKSTLNQQSPRIVQEKMIRVFKNYEYAQEAWLRLVNPGLKPSEQSPWLVLPHQVAGAGMATFEQKLTKGGTLETAAMNATAGVGGVPALGQMVPFEQQQVAIKTELHTEFGGFYFRMVDKMLPAHTPAMEFALEEMELHGTLTVQESDTKSSMDAGVLRFSMALYCKYYNTTARQLEPFIEYYPIQMVVKKEHDHDMECYLVSDKHLQLNLTATFMRALTTTQAAFYDAPVSPDEVTRKHIKELKGLCWVNNEVGVPFTFYVQSRHGSAVDLASRKADVEWHGYKECVLTNEEEDLKGAMAENLKEKEMRAAFRAADKDNSGELDAEEVHEVLRTVLKAYDALTSKEIDQQVRDFMVLADTDNSGLVSWKEFQVALAKTRTVAHRTLSIEVATYEPIHGITLDGLGEEVVMELIPTITMPWIEGNIESMYETGVAYLIQEDVSVDDLNRGVYLLHLVAEQDPRYKWTQSYLNDNEPKFCPRLLAIHITVDNTHGMTVTVKTAEYIRNETAKVTQMLLLDAAKQQSALNPSQDDGESFVVLQPYSNYSIPLPLIETGFFSVRQVGETSWSNDLALSVWPGRKTRQELTLFEPIDDQPTTIERFREGGWAIVLRPQLILLNTLPCVVEYKIVQRSDVLGDDNNDDDRLSVASTASRATGKSSKDKRPKFPTTVDNAWFDHVDQVNCRHMSIQSGASMQVSGLRLDQPAYMKIRLMVTKDNPVGGWSPQFQVATHVGMEKFNSIESVTLPAGPSISMKQMWTTKVPRTMEIFAPYWVQNRSGLDLKYKISKGAACTWEQHEAYFGAGFHTVPLLVQAPALKATISVLPYQPTPFEYDFQTDIAADVRKYLPDFKALKHSQAVDVTTVGTIGEISCGNTECVLGYEIVAAPSQFQLTKVLVLVPRYVVVSQVDRPLQFTPLTVTKPLPVDVAKINVLLKPKHNLLVYRFMGKDKHVPALRCRDAFVNETWPEPGTWSPVIPLNLKQPTCMWLRGPLGPAPYIELDVQPTGATTFVIVKDRTKAPAIRIENRSTQFALRYVQLGVKQAEEMVLPPMTWHSYAWDNPFEADVKLKVFVGTSRVPEHVDLMHMTKLNNLTPDGGRVQLHGEVYIDGNTRVLAVGDEPVFHENRRQAQEDMFRDMALDVGLHGVSITIVDNAPREVMNITMDGLRVTSPAQSTCMTYDLHHFQVDDMSRRAMYPIVICPTDSGFNSNKKEGWLVEHGEHPFFHMVSDSYTDANMLISDQFLVELGSMDIQLNLDYILDVLDVFFAILWPPQTEEEMEQAGIVAVEELLNKRLHVPDAASLGQLMYFKKCLIQSYHLNVVLNSNPEDSDSGLSKMLGATAGSIVGGIAHIQPSFFIQSISREDRFLYYDDFLRNTVIWESIVMGCISQWYKVVGSVELLGDPVGLVHEITDGFALAVRQTKRDFTGKSRSKGQGAVTLMKTVIGAPSGAIGKMSNGVGDLLKKATHFDSQEMENEPRHFPEGVLQGGMVFGMSLAHGVSGLVTKPMEGAKQNGFGGFAKGVGQGALGLVASPFVGAIGVVEKLSQSVHNTTHLMDEKYFEGTRRIARKGNLKAIEDSPLLAEVEIMMLKVAGVPLKSNIKVYVSLHELTTDPANRVGKLVDTFKSKTKRHAPGFAEINQSRIVDVTSLDMILVFDVVHKRKPLPRKTIGKVHLTMEQITELFPPMPTRFKTNSVIKEHLKTRKVHNGSIFQRCLEGGNAASPPNSTSSASSHKDMGWETAYLRATSIFEEERESLSTLARSPDNDRNHSMHSRRSSFHSHASEQHVVSPSSDNGKLPDFVKEFPLVGADEGAPTIFLGIRYFNTMRT</sequence>
<feature type="region of interest" description="Disordered" evidence="3">
    <location>
        <begin position="1665"/>
        <end position="1692"/>
    </location>
</feature>
<dbReference type="SUPFAM" id="SSF47473">
    <property type="entry name" value="EF-hand"/>
    <property type="match status" value="1"/>
</dbReference>
<feature type="domain" description="EF-hand" evidence="5">
    <location>
        <begin position="932"/>
        <end position="967"/>
    </location>
</feature>
<dbReference type="SMART" id="SM00054">
    <property type="entry name" value="EFh"/>
    <property type="match status" value="4"/>
</dbReference>
<feature type="compositionally biased region" description="Polar residues" evidence="3">
    <location>
        <begin position="1674"/>
        <end position="1683"/>
    </location>
</feature>
<evidence type="ECO:0000313" key="8">
    <source>
        <dbReference type="Proteomes" id="UP000332933"/>
    </source>
</evidence>
<dbReference type="InterPro" id="IPR011992">
    <property type="entry name" value="EF-hand-dom_pair"/>
</dbReference>
<dbReference type="GO" id="GO:0006623">
    <property type="term" value="P:protein targeting to vacuole"/>
    <property type="evidence" value="ECO:0007669"/>
    <property type="project" value="TreeGrafter"/>
</dbReference>
<evidence type="ECO:0000256" key="1">
    <source>
        <dbReference type="ARBA" id="ARBA00006545"/>
    </source>
</evidence>
<feature type="region of interest" description="Disordered" evidence="3">
    <location>
        <begin position="2741"/>
        <end position="2760"/>
    </location>
</feature>
<feature type="region of interest" description="Disordered" evidence="3">
    <location>
        <begin position="2779"/>
        <end position="2820"/>
    </location>
</feature>
<dbReference type="OrthoDB" id="428159at2759"/>
<dbReference type="CDD" id="cd00051">
    <property type="entry name" value="EFh"/>
    <property type="match status" value="2"/>
</dbReference>
<feature type="transmembrane region" description="Helical" evidence="4">
    <location>
        <begin position="33"/>
        <end position="56"/>
    </location>
</feature>
<gene>
    <name evidence="7" type="primary">Aste57867_13032</name>
    <name evidence="6" type="ORF">As57867_012984</name>
    <name evidence="7" type="ORF">ASTE57867_13032</name>
</gene>
<dbReference type="Pfam" id="PF25036">
    <property type="entry name" value="VPS13_VAB"/>
    <property type="match status" value="1"/>
</dbReference>
<keyword evidence="2" id="KW-0106">Calcium</keyword>
<dbReference type="EMBL" id="CAADRA010005440">
    <property type="protein sequence ID" value="VFT89877.1"/>
    <property type="molecule type" value="Genomic_DNA"/>
</dbReference>
<evidence type="ECO:0000256" key="3">
    <source>
        <dbReference type="SAM" id="MobiDB-lite"/>
    </source>
</evidence>
<dbReference type="Gene3D" id="1.10.238.10">
    <property type="entry name" value="EF-hand"/>
    <property type="match status" value="2"/>
</dbReference>
<dbReference type="Pfam" id="PF13499">
    <property type="entry name" value="EF-hand_7"/>
    <property type="match status" value="2"/>
</dbReference>
<feature type="domain" description="EF-hand" evidence="5">
    <location>
        <begin position="1329"/>
        <end position="1364"/>
    </location>
</feature>
<evidence type="ECO:0000256" key="4">
    <source>
        <dbReference type="SAM" id="Phobius"/>
    </source>
</evidence>
<dbReference type="InterPro" id="IPR009543">
    <property type="entry name" value="VPS13_VAB"/>
</dbReference>
<dbReference type="PANTHER" id="PTHR16166">
    <property type="entry name" value="VACUOLAR PROTEIN SORTING-ASSOCIATED PROTEIN VPS13"/>
    <property type="match status" value="1"/>
</dbReference>
<evidence type="ECO:0000313" key="7">
    <source>
        <dbReference type="EMBL" id="VFT89877.1"/>
    </source>
</evidence>
<accession>A0A485KYR2</accession>
<dbReference type="InterPro" id="IPR018247">
    <property type="entry name" value="EF_Hand_1_Ca_BS"/>
</dbReference>
<dbReference type="PROSITE" id="PS50222">
    <property type="entry name" value="EF_HAND_2"/>
    <property type="match status" value="4"/>
</dbReference>
<feature type="transmembrane region" description="Helical" evidence="4">
    <location>
        <begin position="6"/>
        <end position="26"/>
    </location>
</feature>
<reference evidence="6" key="2">
    <citation type="submission" date="2019-06" db="EMBL/GenBank/DDBJ databases">
        <title>Genomics analysis of Aphanomyces spp. identifies a new class of oomycete effector associated with host adaptation.</title>
        <authorList>
            <person name="Gaulin E."/>
        </authorList>
    </citation>
    <scope>NUCLEOTIDE SEQUENCE</scope>
    <source>
        <strain evidence="6">CBS 578.67</strain>
    </source>
</reference>
<name>A0A485KYR2_9STRA</name>
<reference evidence="7 8" key="1">
    <citation type="submission" date="2019-03" db="EMBL/GenBank/DDBJ databases">
        <authorList>
            <person name="Gaulin E."/>
            <person name="Dumas B."/>
        </authorList>
    </citation>
    <scope>NUCLEOTIDE SEQUENCE [LARGE SCALE GENOMIC DNA]</scope>
    <source>
        <strain evidence="7">CBS 568.67</strain>
    </source>
</reference>
<dbReference type="InterPro" id="IPR002048">
    <property type="entry name" value="EF_hand_dom"/>
</dbReference>
<keyword evidence="8" id="KW-1185">Reference proteome</keyword>
<dbReference type="Proteomes" id="UP000332933">
    <property type="component" value="Unassembled WGS sequence"/>
</dbReference>
<dbReference type="PANTHER" id="PTHR16166:SF93">
    <property type="entry name" value="INTERMEMBRANE LIPID TRANSFER PROTEIN VPS13"/>
    <property type="match status" value="1"/>
</dbReference>
<protein>
    <submittedName>
        <fullName evidence="7">Aste57867_13032 protein</fullName>
    </submittedName>
</protein>
<feature type="domain" description="EF-hand" evidence="5">
    <location>
        <begin position="1372"/>
        <end position="1407"/>
    </location>
</feature>
<dbReference type="GO" id="GO:0005509">
    <property type="term" value="F:calcium ion binding"/>
    <property type="evidence" value="ECO:0007669"/>
    <property type="project" value="InterPro"/>
</dbReference>
<organism evidence="7 8">
    <name type="scientific">Aphanomyces stellatus</name>
    <dbReference type="NCBI Taxonomy" id="120398"/>
    <lineage>
        <taxon>Eukaryota</taxon>
        <taxon>Sar</taxon>
        <taxon>Stramenopiles</taxon>
        <taxon>Oomycota</taxon>
        <taxon>Saprolegniomycetes</taxon>
        <taxon>Saprolegniales</taxon>
        <taxon>Verrucalvaceae</taxon>
        <taxon>Aphanomyces</taxon>
    </lineage>
</organism>
<keyword evidence="4" id="KW-1133">Transmembrane helix</keyword>
<comment type="similarity">
    <text evidence="1">Belongs to the VPS13 family.</text>
</comment>
<feature type="compositionally biased region" description="Low complexity" evidence="3">
    <location>
        <begin position="2744"/>
        <end position="2756"/>
    </location>
</feature>
<dbReference type="InterPro" id="IPR026847">
    <property type="entry name" value="VPS13"/>
</dbReference>
<feature type="domain" description="EF-hand" evidence="5">
    <location>
        <begin position="890"/>
        <end position="925"/>
    </location>
</feature>
<keyword evidence="4" id="KW-0812">Transmembrane</keyword>
<evidence type="ECO:0000259" key="5">
    <source>
        <dbReference type="PROSITE" id="PS50222"/>
    </source>
</evidence>
<dbReference type="GO" id="GO:0045053">
    <property type="term" value="P:protein retention in Golgi apparatus"/>
    <property type="evidence" value="ECO:0007669"/>
    <property type="project" value="TreeGrafter"/>
</dbReference>
<dbReference type="PROSITE" id="PS00018">
    <property type="entry name" value="EF_HAND_1"/>
    <property type="match status" value="4"/>
</dbReference>
<evidence type="ECO:0000313" key="6">
    <source>
        <dbReference type="EMBL" id="KAF0696200.1"/>
    </source>
</evidence>